<dbReference type="PANTHER" id="PTHR43686:SF1">
    <property type="entry name" value="AMINOTRAN_5 DOMAIN-CONTAINING PROTEIN"/>
    <property type="match status" value="1"/>
</dbReference>
<dbReference type="InterPro" id="IPR011063">
    <property type="entry name" value="TilS/TtcA_N"/>
</dbReference>
<dbReference type="SUPFAM" id="SSF52402">
    <property type="entry name" value="Adenine nucleotide alpha hydrolases-like"/>
    <property type="match status" value="1"/>
</dbReference>
<sequence>MKLQQLLSYARRAVDDYQMIQNGDKIAVGISGGKDSLALLYALQGLRRFYPNKFELFAITVDLGFPEFDLSEISKLCKELEVPYHIVSTQIGEIVFDVRRESNPCSLCAKMRKGAFNTKARELGCNKIAYAHHKDDVVETMLLSLIYEGRIHTFSPVTYLDRMQVTLIRPLIYVNESDIVGFQNLYRLPVRKNPCPADGKTKREFSSRLLSQLIRETPDAKEHIFSAIRKYPLKNWEK</sequence>
<dbReference type="CDD" id="cd24138">
    <property type="entry name" value="TtcA-like"/>
    <property type="match status" value="1"/>
</dbReference>
<dbReference type="EMBL" id="SGXF01000006">
    <property type="protein sequence ID" value="RZS92917.1"/>
    <property type="molecule type" value="Genomic_DNA"/>
</dbReference>
<keyword evidence="4" id="KW-1185">Reference proteome</keyword>
<evidence type="ECO:0000313" key="4">
    <source>
        <dbReference type="Proteomes" id="UP000292927"/>
    </source>
</evidence>
<keyword evidence="1" id="KW-0808">Transferase</keyword>
<evidence type="ECO:0000259" key="2">
    <source>
        <dbReference type="Pfam" id="PF01171"/>
    </source>
</evidence>
<dbReference type="InterPro" id="IPR014729">
    <property type="entry name" value="Rossmann-like_a/b/a_fold"/>
</dbReference>
<dbReference type="AlphaFoldDB" id="A0A4Q7P060"/>
<reference evidence="3 4" key="1">
    <citation type="submission" date="2019-02" db="EMBL/GenBank/DDBJ databases">
        <title>Genomic Encyclopedia of Type Strains, Phase IV (KMG-IV): sequencing the most valuable type-strain genomes for metagenomic binning, comparative biology and taxonomic classification.</title>
        <authorList>
            <person name="Goeker M."/>
        </authorList>
    </citation>
    <scope>NUCLEOTIDE SEQUENCE [LARGE SCALE GENOMIC DNA]</scope>
    <source>
        <strain evidence="3 4">DSM 29486</strain>
    </source>
</reference>
<dbReference type="Proteomes" id="UP000292927">
    <property type="component" value="Unassembled WGS sequence"/>
</dbReference>
<dbReference type="InterPro" id="IPR035107">
    <property type="entry name" value="tRNA_thiolation_TtcA_Ctu1"/>
</dbReference>
<gene>
    <name evidence="3" type="ORF">EV209_2661</name>
</gene>
<dbReference type="Pfam" id="PF01171">
    <property type="entry name" value="ATP_bind_3"/>
    <property type="match status" value="1"/>
</dbReference>
<dbReference type="RefSeq" id="WP_130435919.1">
    <property type="nucleotide sequence ID" value="NZ_SGXF01000006.1"/>
</dbReference>
<protein>
    <submittedName>
        <fullName evidence="3">tRNA(Ile)-lysidine synthase TilS/MesJ</fullName>
    </submittedName>
</protein>
<proteinExistence type="predicted"/>
<comment type="caution">
    <text evidence="3">The sequence shown here is derived from an EMBL/GenBank/DDBJ whole genome shotgun (WGS) entry which is preliminary data.</text>
</comment>
<dbReference type="GO" id="GO:0008033">
    <property type="term" value="P:tRNA processing"/>
    <property type="evidence" value="ECO:0007669"/>
    <property type="project" value="InterPro"/>
</dbReference>
<feature type="domain" description="tRNA(Ile)-lysidine/2-thiocytidine synthase N-terminal" evidence="2">
    <location>
        <begin position="25"/>
        <end position="200"/>
    </location>
</feature>
<dbReference type="PANTHER" id="PTHR43686">
    <property type="entry name" value="SULFURTRANSFERASE-RELATED"/>
    <property type="match status" value="1"/>
</dbReference>
<evidence type="ECO:0000256" key="1">
    <source>
        <dbReference type="ARBA" id="ARBA00022679"/>
    </source>
</evidence>
<dbReference type="PIRSF" id="PIRSF004976">
    <property type="entry name" value="ATPase_YdaO"/>
    <property type="match status" value="1"/>
</dbReference>
<dbReference type="OrthoDB" id="9801054at2"/>
<evidence type="ECO:0000313" key="3">
    <source>
        <dbReference type="EMBL" id="RZS92917.1"/>
    </source>
</evidence>
<accession>A0A4Q7P060</accession>
<dbReference type="GO" id="GO:0016740">
    <property type="term" value="F:transferase activity"/>
    <property type="evidence" value="ECO:0007669"/>
    <property type="project" value="UniProtKB-KW"/>
</dbReference>
<name>A0A4Q7P060_9FIRM</name>
<organism evidence="3 4">
    <name type="scientific">Cuneatibacter caecimuris</name>
    <dbReference type="NCBI Taxonomy" id="1796618"/>
    <lineage>
        <taxon>Bacteria</taxon>
        <taxon>Bacillati</taxon>
        <taxon>Bacillota</taxon>
        <taxon>Clostridia</taxon>
        <taxon>Lachnospirales</taxon>
        <taxon>Lachnospiraceae</taxon>
        <taxon>Cuneatibacter</taxon>
    </lineage>
</organism>
<dbReference type="Gene3D" id="3.40.50.620">
    <property type="entry name" value="HUPs"/>
    <property type="match status" value="1"/>
</dbReference>